<gene>
    <name evidence="2" type="ORF">QOL99_02340</name>
</gene>
<keyword evidence="1" id="KW-0732">Signal</keyword>
<evidence type="ECO:0000313" key="3">
    <source>
        <dbReference type="Proteomes" id="UP001302059"/>
    </source>
</evidence>
<reference evidence="2 3" key="1">
    <citation type="submission" date="2023-05" db="EMBL/GenBank/DDBJ databases">
        <authorList>
            <person name="Gao F."/>
        </authorList>
    </citation>
    <scope>NUCLEOTIDE SEQUENCE [LARGE SCALE GENOMIC DNA]</scope>
    <source>
        <strain evidence="2 3">MIMF12</strain>
    </source>
</reference>
<feature type="signal peptide" evidence="1">
    <location>
        <begin position="1"/>
        <end position="21"/>
    </location>
</feature>
<keyword evidence="3" id="KW-1185">Reference proteome</keyword>
<sequence>MSLSRHALLLGALLLGGAGQAQEGPEDRALPAQDAPAALPQAQAITLTFTLPDRVQEVLIRVPTPVVPGSVQVNGQAAADPEMGEAGSLFRLSQPGITLTLRFSVAEVGVVQAPDVAVLYETGLSETLGGTLTYTPGKPSAPAVPLREGLIRSPAQGAVLSGRSSVNVLTRTALDADLSLRVNGVAVSESQIGRRVDDPNAEETTREFIGVNLKPGINTLTAESGGVTDTLTVQVAGSAQGARAKNVRAVADGYTPVKLAVEVVDAQGLPTVVPTVTVESAGALRLTTPDADLAQSGHQIAVVGSEALLTFAPRSTPGSTQVILNVNAHPVTLPLTVLATTRRTVVGVASATFQVPDGRLEAQGEARFTVEAPIQGGQLTVNVDSSGAHTDIPADTRFPSLGDSGQSGRPLEADGVFAARYDHPLFTALYARNAAQDPVFASPDSGDTLRVTTQGQTRVTAYLAPFAGNTLEVELPLTGTRIARLPLSLDPLRVRLFLRTTRQGVSTEEELQRGQDFVIDDAGNVTFARPLPPAPGPDVDVRLLVRGPSADHSLNPAGLLAVSRDVSWGEAQGTLSAGVHASATDVTLGARLNVADGSGPLTYRAEAAAAVTPGDRLTRAQLQADGAAPAFGVTWALSAAHEDVGYQGQGGTGQAGQSLAGSVTRKVTSQFGVRADVQAQRTSQGSGARAGLTAEYSPSARWQFTGGVFSGTGTLEGTGINAGVRWKEGPYSARLDAQQNVTTGSGLYSAQVSRLVPLPQGTPPGAELAVGARVTAAVQDGDIQVTSGAVLSGRAGPYTATLEYALPSVGGEEGQARGSVQATFPLRPGLNLGAQVSAAPDVQQGSVDLRLNTPRTVATASVDVSRSAAGAQPGVSTAARFSVSHALRPAPTPFGLTADGLSVLTPGGAGHRYSAGLTYRGEDVQAAAYLRYRAGVLTALQTGQELGAELNLTYHTPQTQTRGQLALKAVPGDPQSLTAQGILAGQYWLTPNLGVGAAYRGLYQPATQAAAHAFGIESTYRILPEAGLTLGYNFGGFPSLTAEPTRPGAYLRLDFVFDDFSGDRK</sequence>
<dbReference type="Proteomes" id="UP001302059">
    <property type="component" value="Unassembled WGS sequence"/>
</dbReference>
<protein>
    <submittedName>
        <fullName evidence="2">Uncharacterized protein</fullName>
    </submittedName>
</protein>
<proteinExistence type="predicted"/>
<name>A0ABT7JG96_9DEIO</name>
<dbReference type="EMBL" id="JASNGB010000009">
    <property type="protein sequence ID" value="MDL2342983.1"/>
    <property type="molecule type" value="Genomic_DNA"/>
</dbReference>
<organism evidence="2 3">
    <name type="scientific">Deinococcus rhizophilus</name>
    <dbReference type="NCBI Taxonomy" id="3049544"/>
    <lineage>
        <taxon>Bacteria</taxon>
        <taxon>Thermotogati</taxon>
        <taxon>Deinococcota</taxon>
        <taxon>Deinococci</taxon>
        <taxon>Deinococcales</taxon>
        <taxon>Deinococcaceae</taxon>
        <taxon>Deinococcus</taxon>
    </lineage>
</organism>
<dbReference type="RefSeq" id="WP_285521012.1">
    <property type="nucleotide sequence ID" value="NZ_JASNGB010000009.1"/>
</dbReference>
<accession>A0ABT7JG96</accession>
<evidence type="ECO:0000313" key="2">
    <source>
        <dbReference type="EMBL" id="MDL2342983.1"/>
    </source>
</evidence>
<evidence type="ECO:0000256" key="1">
    <source>
        <dbReference type="SAM" id="SignalP"/>
    </source>
</evidence>
<feature type="chain" id="PRO_5045289894" evidence="1">
    <location>
        <begin position="22"/>
        <end position="1065"/>
    </location>
</feature>
<comment type="caution">
    <text evidence="2">The sequence shown here is derived from an EMBL/GenBank/DDBJ whole genome shotgun (WGS) entry which is preliminary data.</text>
</comment>